<evidence type="ECO:0000313" key="4">
    <source>
        <dbReference type="Proteomes" id="UP000735874"/>
    </source>
</evidence>
<sequence>MDSLTSPSSATSLGTPDNDEHRNKRQCRQELTDLHTSTVADTPTAVGGPVLPSVPLSGVLSANPTRSAEAEARLSRARGLREWNPAGDCVGTDGGGDAEGEEDLSDSSNSMPSKASLALSSSDDECEDFSGNHSDEHGVIANGEPMEDISRLVGGDREAKNEAKNDPCTSFRRSTRVRRPNARLFDFELDIPASLVIQAVNELLEPTSVAEALSAPDAKQWIEALETEYKEQIRNHVWELVDRPAGVKVLKNKWGFVRKRNAQGEVCRYRARITIKGCQQELGVNFWETYAPVSKAESSEIYSAAGAVPRSVVSSSGLCHCVSKWTFGRRGYLHGAARLLRRRYWSYLQVAAESLWFETSAAHLVPNAGQISTEVRL</sequence>
<accession>A0A8T0XVQ0</accession>
<gene>
    <name evidence="3" type="ORF">PC113_g23323</name>
</gene>
<feature type="compositionally biased region" description="Acidic residues" evidence="1">
    <location>
        <begin position="96"/>
        <end position="105"/>
    </location>
</feature>
<dbReference type="VEuPathDB" id="FungiDB:PC110_g22020"/>
<feature type="compositionally biased region" description="Polar residues" evidence="1">
    <location>
        <begin position="1"/>
        <end position="15"/>
    </location>
</feature>
<evidence type="ECO:0000313" key="3">
    <source>
        <dbReference type="EMBL" id="KAG2814371.1"/>
    </source>
</evidence>
<organism evidence="3 4">
    <name type="scientific">Phytophthora cactorum</name>
    <dbReference type="NCBI Taxonomy" id="29920"/>
    <lineage>
        <taxon>Eukaryota</taxon>
        <taxon>Sar</taxon>
        <taxon>Stramenopiles</taxon>
        <taxon>Oomycota</taxon>
        <taxon>Peronosporomycetes</taxon>
        <taxon>Peronosporales</taxon>
        <taxon>Peronosporaceae</taxon>
        <taxon>Phytophthora</taxon>
    </lineage>
</organism>
<name>A0A8T0XVQ0_9STRA</name>
<dbReference type="VEuPathDB" id="FungiDB:PC110_g23665"/>
<dbReference type="AlphaFoldDB" id="A0A8T0XVQ0"/>
<reference evidence="3" key="1">
    <citation type="submission" date="2018-10" db="EMBL/GenBank/DDBJ databases">
        <title>Effector identification in a new, highly contiguous assembly of the strawberry crown rot pathogen Phytophthora cactorum.</title>
        <authorList>
            <person name="Armitage A.D."/>
            <person name="Nellist C.F."/>
            <person name="Bates H."/>
            <person name="Vickerstaff R.J."/>
            <person name="Harrison R.J."/>
        </authorList>
    </citation>
    <scope>NUCLEOTIDE SEQUENCE</scope>
    <source>
        <strain evidence="3">15-7</strain>
    </source>
</reference>
<comment type="caution">
    <text evidence="3">The sequence shown here is derived from an EMBL/GenBank/DDBJ whole genome shotgun (WGS) entry which is preliminary data.</text>
</comment>
<evidence type="ECO:0000256" key="1">
    <source>
        <dbReference type="SAM" id="MobiDB-lite"/>
    </source>
</evidence>
<dbReference type="Pfam" id="PF07727">
    <property type="entry name" value="RVT_2"/>
    <property type="match status" value="1"/>
</dbReference>
<dbReference type="InterPro" id="IPR013103">
    <property type="entry name" value="RVT_2"/>
</dbReference>
<protein>
    <recommendedName>
        <fullName evidence="2">Reverse transcriptase Ty1/copia-type domain-containing protein</fullName>
    </recommendedName>
</protein>
<feature type="domain" description="Reverse transcriptase Ty1/copia-type" evidence="2">
    <location>
        <begin position="235"/>
        <end position="309"/>
    </location>
</feature>
<dbReference type="Proteomes" id="UP000735874">
    <property type="component" value="Unassembled WGS sequence"/>
</dbReference>
<proteinExistence type="predicted"/>
<dbReference type="EMBL" id="RCMG01002125">
    <property type="protein sequence ID" value="KAG2814371.1"/>
    <property type="molecule type" value="Genomic_DNA"/>
</dbReference>
<evidence type="ECO:0000259" key="2">
    <source>
        <dbReference type="Pfam" id="PF07727"/>
    </source>
</evidence>
<feature type="compositionally biased region" description="Basic and acidic residues" evidence="1">
    <location>
        <begin position="18"/>
        <end position="33"/>
    </location>
</feature>
<feature type="region of interest" description="Disordered" evidence="1">
    <location>
        <begin position="1"/>
        <end position="142"/>
    </location>
</feature>